<dbReference type="GO" id="GO:0016020">
    <property type="term" value="C:membrane"/>
    <property type="evidence" value="ECO:0007669"/>
    <property type="project" value="InterPro"/>
</dbReference>
<gene>
    <name evidence="7" type="ORF">K529_004100</name>
</gene>
<dbReference type="GO" id="GO:0009636">
    <property type="term" value="P:response to toxic substance"/>
    <property type="evidence" value="ECO:0007669"/>
    <property type="project" value="InterPro"/>
</dbReference>
<sequence length="80" mass="8633">MCRLVLALAIFENIGNFHQIRRRPLAAPHRDGDPPMIRPLLLTLVIFGLAACETTKGAGRDLQKAGEAISGTAQNVQNAL</sequence>
<keyword evidence="5" id="KW-0564">Palmitate</keyword>
<keyword evidence="3" id="KW-0732">Signal</keyword>
<dbReference type="Proteomes" id="UP000013243">
    <property type="component" value="Chromosome"/>
</dbReference>
<evidence type="ECO:0000313" key="7">
    <source>
        <dbReference type="EMBL" id="ANP39940.1"/>
    </source>
</evidence>
<reference evidence="7 8" key="1">
    <citation type="journal article" date="2016" name="ISME J.">
        <title>Global occurrence and heterogeneity of the Roseobacter-clade species Ruegeria mobilis.</title>
        <authorList>
            <person name="Sonnenschein E."/>
            <person name="Gram L."/>
        </authorList>
    </citation>
    <scope>NUCLEOTIDE SEQUENCE [LARGE SCALE GENOMIC DNA]</scope>
    <source>
        <strain evidence="7 8">F1926</strain>
    </source>
</reference>
<dbReference type="Pfam" id="PF08085">
    <property type="entry name" value="Entericidin"/>
    <property type="match status" value="1"/>
</dbReference>
<accession>A0A1B1A030</accession>
<dbReference type="EMBL" id="CP015230">
    <property type="protein sequence ID" value="ANP39940.1"/>
    <property type="molecule type" value="Genomic_DNA"/>
</dbReference>
<evidence type="ECO:0000256" key="3">
    <source>
        <dbReference type="ARBA" id="ARBA00022729"/>
    </source>
</evidence>
<evidence type="ECO:0000256" key="5">
    <source>
        <dbReference type="ARBA" id="ARBA00023139"/>
    </source>
</evidence>
<protein>
    <recommendedName>
        <fullName evidence="9">Entericidin EcnAB</fullName>
    </recommendedName>
</protein>
<organism evidence="7 8">
    <name type="scientific">Tritonibacter mobilis F1926</name>
    <dbReference type="NCBI Taxonomy" id="1265309"/>
    <lineage>
        <taxon>Bacteria</taxon>
        <taxon>Pseudomonadati</taxon>
        <taxon>Pseudomonadota</taxon>
        <taxon>Alphaproteobacteria</taxon>
        <taxon>Rhodobacterales</taxon>
        <taxon>Paracoccaceae</taxon>
        <taxon>Tritonibacter</taxon>
    </lineage>
</organism>
<name>A0A1B1A030_9RHOB</name>
<dbReference type="KEGG" id="rmb:K529_004100"/>
<evidence type="ECO:0000256" key="2">
    <source>
        <dbReference type="ARBA" id="ARBA00022475"/>
    </source>
</evidence>
<evidence type="ECO:0000256" key="6">
    <source>
        <dbReference type="ARBA" id="ARBA00023288"/>
    </source>
</evidence>
<comment type="similarity">
    <text evidence="1">Belongs to the EcnA/EcnB lipoprotein family.</text>
</comment>
<evidence type="ECO:0000313" key="8">
    <source>
        <dbReference type="Proteomes" id="UP000013243"/>
    </source>
</evidence>
<evidence type="ECO:0000256" key="1">
    <source>
        <dbReference type="ARBA" id="ARBA00010296"/>
    </source>
</evidence>
<dbReference type="InterPro" id="IPR012556">
    <property type="entry name" value="Entericidin"/>
</dbReference>
<keyword evidence="2" id="KW-1003">Cell membrane</keyword>
<evidence type="ECO:0008006" key="9">
    <source>
        <dbReference type="Google" id="ProtNLM"/>
    </source>
</evidence>
<keyword evidence="6" id="KW-0449">Lipoprotein</keyword>
<dbReference type="AlphaFoldDB" id="A0A1B1A030"/>
<proteinExistence type="inferred from homology"/>
<evidence type="ECO:0000256" key="4">
    <source>
        <dbReference type="ARBA" id="ARBA00023136"/>
    </source>
</evidence>
<keyword evidence="4" id="KW-0472">Membrane</keyword>